<protein>
    <submittedName>
        <fullName evidence="4">Sulfatase</fullName>
    </submittedName>
</protein>
<dbReference type="PANTHER" id="PTHR42693:SF53">
    <property type="entry name" value="ENDO-4-O-SULFATASE"/>
    <property type="match status" value="1"/>
</dbReference>
<feature type="domain" description="Sulfatase N-terminal" evidence="3">
    <location>
        <begin position="144"/>
        <end position="293"/>
    </location>
</feature>
<dbReference type="EMBL" id="CP063849">
    <property type="protein sequence ID" value="QOY85232.1"/>
    <property type="molecule type" value="Genomic_DNA"/>
</dbReference>
<evidence type="ECO:0000259" key="3">
    <source>
        <dbReference type="Pfam" id="PF00884"/>
    </source>
</evidence>
<dbReference type="InterPro" id="IPR017850">
    <property type="entry name" value="Alkaline_phosphatase_core_sf"/>
</dbReference>
<sequence length="618" mass="68383">MTRRAFAATAGSLLTGRAADTPRPNILWVTCEDMGPHLHACGDSYSVTPNLDKLAARGSIYMNAWSNAPVCAPARTTIISGVYPPSTGSEHMRSMTKMPAGWKMLPGYLRDAGYYCSNNVKEDYNLEKPPGTWDDSSKQGHWRNRASGQPFFSVFNLEITHESQIRKRPHTLVHDPAKARVPAYHPDTPEVRHDWAQYYDNITTMDGQAGQILADLQSDGLADDTIVFFFGDHGSGMPRSKRWPYNSGLNVSIVAAIPEKWRALAPKDYVAGGKNSRLVSFVDLAPTMLSLAGLPAQPFHQGQAFLGRHEKAPRAYSFGFRGRMDERYDCVRSVRNDRYVYVRNYMPHKIYGQHLAYMWETPTTPVWARLYQEGRLNAAQKKFWERKPAEELFDLKSDPDEVKNLADSAEHRPVLEKLRAEHLAHERSLRDVGLLPEDEIHGRARGGAPFEMGHDEKRYPAEKVLAAAQLASSLKTGVTGQLLALMKDGDSAVRYWGALGVLMRGAAEVKAARAELLELRAGAAPAAAIVAAEALGEYGTDEDLKASLALLILLSDYEKKGVYVAMQALNAITALGRKASPLKEQIRALPAAAVNPADRGRADNFQKLKGYLLEEVLG</sequence>
<evidence type="ECO:0000313" key="4">
    <source>
        <dbReference type="EMBL" id="QOY85232.1"/>
    </source>
</evidence>
<dbReference type="InterPro" id="IPR000917">
    <property type="entry name" value="Sulfatase_N"/>
</dbReference>
<dbReference type="Pfam" id="PF00884">
    <property type="entry name" value="Sulfatase"/>
    <property type="match status" value="2"/>
</dbReference>
<dbReference type="GO" id="GO:0004065">
    <property type="term" value="F:arylsulfatase activity"/>
    <property type="evidence" value="ECO:0007669"/>
    <property type="project" value="TreeGrafter"/>
</dbReference>
<dbReference type="RefSeq" id="WP_194446902.1">
    <property type="nucleotide sequence ID" value="NZ_CP063849.1"/>
</dbReference>
<feature type="domain" description="Sulfatase N-terminal" evidence="3">
    <location>
        <begin position="24"/>
        <end position="115"/>
    </location>
</feature>
<dbReference type="Gene3D" id="3.40.720.10">
    <property type="entry name" value="Alkaline Phosphatase, subunit A"/>
    <property type="match status" value="1"/>
</dbReference>
<evidence type="ECO:0000313" key="5">
    <source>
        <dbReference type="Proteomes" id="UP000593892"/>
    </source>
</evidence>
<gene>
    <name evidence="4" type="ORF">IRI77_20570</name>
</gene>
<evidence type="ECO:0000256" key="2">
    <source>
        <dbReference type="ARBA" id="ARBA00022801"/>
    </source>
</evidence>
<accession>A0A7S7NKD5</accession>
<dbReference type="InterPro" id="IPR050738">
    <property type="entry name" value="Sulfatase"/>
</dbReference>
<dbReference type="PANTHER" id="PTHR42693">
    <property type="entry name" value="ARYLSULFATASE FAMILY MEMBER"/>
    <property type="match status" value="1"/>
</dbReference>
<keyword evidence="5" id="KW-1185">Reference proteome</keyword>
<dbReference type="Proteomes" id="UP000593892">
    <property type="component" value="Chromosome"/>
</dbReference>
<dbReference type="CDD" id="cd16027">
    <property type="entry name" value="SGSH"/>
    <property type="match status" value="1"/>
</dbReference>
<dbReference type="AlphaFoldDB" id="A0A7S7NKD5"/>
<dbReference type="SUPFAM" id="SSF53649">
    <property type="entry name" value="Alkaline phosphatase-like"/>
    <property type="match status" value="1"/>
</dbReference>
<keyword evidence="2" id="KW-0378">Hydrolase</keyword>
<comment type="similarity">
    <text evidence="1">Belongs to the sulfatase family.</text>
</comment>
<organism evidence="4 5">
    <name type="scientific">Paludibaculum fermentans</name>
    <dbReference type="NCBI Taxonomy" id="1473598"/>
    <lineage>
        <taxon>Bacteria</taxon>
        <taxon>Pseudomonadati</taxon>
        <taxon>Acidobacteriota</taxon>
        <taxon>Terriglobia</taxon>
        <taxon>Bryobacterales</taxon>
        <taxon>Bryobacteraceae</taxon>
        <taxon>Paludibaculum</taxon>
    </lineage>
</organism>
<evidence type="ECO:0000256" key="1">
    <source>
        <dbReference type="ARBA" id="ARBA00008779"/>
    </source>
</evidence>
<proteinExistence type="inferred from homology"/>
<reference evidence="4 5" key="1">
    <citation type="submission" date="2020-10" db="EMBL/GenBank/DDBJ databases">
        <title>Complete genome sequence of Paludibaculum fermentans P105T, a facultatively anaerobic acidobacterium capable of dissimilatory Fe(III) reduction.</title>
        <authorList>
            <person name="Dedysh S.N."/>
            <person name="Beletsky A.V."/>
            <person name="Kulichevskaya I.S."/>
            <person name="Mardanov A.V."/>
            <person name="Ravin N.V."/>
        </authorList>
    </citation>
    <scope>NUCLEOTIDE SEQUENCE [LARGE SCALE GENOMIC DNA]</scope>
    <source>
        <strain evidence="4 5">P105</strain>
    </source>
</reference>
<name>A0A7S7NKD5_PALFE</name>
<dbReference type="KEGG" id="pfer:IRI77_20570"/>